<keyword evidence="1" id="KW-0732">Signal</keyword>
<gene>
    <name evidence="5" type="ORF">HHM13_02420</name>
    <name evidence="4" type="ORF">HHM24_02865</name>
</gene>
<evidence type="ECO:0000256" key="1">
    <source>
        <dbReference type="ARBA" id="ARBA00022729"/>
    </source>
</evidence>
<feature type="compositionally biased region" description="Low complexity" evidence="3">
    <location>
        <begin position="125"/>
        <end position="137"/>
    </location>
</feature>
<dbReference type="AlphaFoldDB" id="A0A848EYT3"/>
<feature type="compositionally biased region" description="Low complexity" evidence="3">
    <location>
        <begin position="824"/>
        <end position="1046"/>
    </location>
</feature>
<evidence type="ECO:0000313" key="6">
    <source>
        <dbReference type="Proteomes" id="UP000538955"/>
    </source>
</evidence>
<dbReference type="SUPFAM" id="SSF49899">
    <property type="entry name" value="Concanavalin A-like lectins/glucanases"/>
    <property type="match status" value="1"/>
</dbReference>
<proteinExistence type="predicted"/>
<dbReference type="Proteomes" id="UP000550736">
    <property type="component" value="Unassembled WGS sequence"/>
</dbReference>
<feature type="compositionally biased region" description="Polar residues" evidence="3">
    <location>
        <begin position="138"/>
        <end position="156"/>
    </location>
</feature>
<evidence type="ECO:0000313" key="7">
    <source>
        <dbReference type="Proteomes" id="UP000550736"/>
    </source>
</evidence>
<dbReference type="Pfam" id="PF18483">
    <property type="entry name" value="Lectin_L-type_dom"/>
    <property type="match status" value="1"/>
</dbReference>
<dbReference type="Pfam" id="PF05345">
    <property type="entry name" value="He_PIG"/>
    <property type="match status" value="2"/>
</dbReference>
<dbReference type="GO" id="GO:0016020">
    <property type="term" value="C:membrane"/>
    <property type="evidence" value="ECO:0007669"/>
    <property type="project" value="InterPro"/>
</dbReference>
<evidence type="ECO:0000256" key="3">
    <source>
        <dbReference type="SAM" id="MobiDB-lite"/>
    </source>
</evidence>
<evidence type="ECO:0000313" key="5">
    <source>
        <dbReference type="EMBL" id="NMK96957.1"/>
    </source>
</evidence>
<accession>A0A848EYT3</accession>
<dbReference type="InterPro" id="IPR056573">
    <property type="entry name" value="Lectin_L-type_dom"/>
</dbReference>
<dbReference type="RefSeq" id="WP_168992904.1">
    <property type="nucleotide sequence ID" value="NZ_JABBLX010000003.1"/>
</dbReference>
<feature type="compositionally biased region" description="Low complexity" evidence="3">
    <location>
        <begin position="184"/>
        <end position="241"/>
    </location>
</feature>
<feature type="non-terminal residue" evidence="5">
    <location>
        <position position="1046"/>
    </location>
</feature>
<dbReference type="SUPFAM" id="SSF49313">
    <property type="entry name" value="Cadherin-like"/>
    <property type="match status" value="2"/>
</dbReference>
<protein>
    <submittedName>
        <fullName evidence="5">KxYKxGKxW signal peptide domain-containing protein</fullName>
    </submittedName>
</protein>
<dbReference type="EMBL" id="JABBMI010000034">
    <property type="protein sequence ID" value="NMK53694.1"/>
    <property type="molecule type" value="Genomic_DNA"/>
</dbReference>
<dbReference type="InterPro" id="IPR015919">
    <property type="entry name" value="Cadherin-like_sf"/>
</dbReference>
<evidence type="ECO:0000256" key="2">
    <source>
        <dbReference type="ARBA" id="ARBA00023026"/>
    </source>
</evidence>
<dbReference type="Gene3D" id="2.60.120.200">
    <property type="match status" value="1"/>
</dbReference>
<sequence>MSKKERDFNKSLGQEKARVKLYKSGKNWVKASISEFELLRTMGVPFLSKNIKKESQTKDNKGSRFKKNAAKTTALVGGAFTFNMLQDHHALAASETPMTSEISSNSGTVANQNSTTIRNSQAKVTNNTTSNSTQQSSEIKNSTTKTSSSEVINKNESSSEKAVENNQNSESIKKEASESTNKAQNSEQSKSSSEKSSISKSTVSNTSSTNNDKNSQQLKNTSTSEKTSQESQQLKSTSESSNNKKEGQSTLTQHSQTATQKDTSNNQASTHTSEKPTINKNSQSASESTASKVSNLRTFSRMSVFKTLAATPAASTTTTASSVSSNSVVVTKDNFNDHMNVSGSATFDKNTGIVTLTPDVNSVKGAISLNTRLDSNRSFRFTGKVNLGSRYEGHNEGTGDTAIVGGDGIGFAFSPGNLGEIGKEGAAVGIGGLKNAFGFKLDTYHNTSQPKGDAKANKDPGSMIGKGAFGAFVSTDPNGVATTDENSASPLKVQPTDNSLQDFVIDYNGDTKVMTITYAGQTWTKNMSDWIKRSGSTTFSLSMTASTGGARNLQQVQFGKFEYTQSATAQVRYVDAKTGKDIIPPKTYAGEVDGSATIDKQIDAMKSKGYNYSGVDSTGAPNYTDSTGTVKLTNAGQTIIYKFNDAQKPTISVSNPTIEVGKPTSPISVTVTDNSSDPVKTTVTGLPDGLSFDSTTNTITGTPTHIGTTTVQVHSEDSTGNASDSSFVITVKDSTGPTITQISNQSSEVYNPINPITISTTDNSGTKVVSEVSGLPDGLTFDSNTNTISGTPSKMGSFTITITSKDETGNTSTSTFKYDVTRNSTSDSISTSSSKSLSTSKSNSIANSESASTSKANSESASTSTADSESASTSTSDSQSKSTSESESNSISESKSKSTSIADSQSKSAAESTSKSISESNSQKASESTSKSASTSVSDSESANTSTSTSESYSTFISDSDSTSISDSNSTSTSTSDSISDSGSLSESTSLSNSRSASTSLSDSTSGSISASESASTSLSTSESDSTSASTSESLSTSTSDSTSES</sequence>
<feature type="compositionally biased region" description="Polar residues" evidence="3">
    <location>
        <begin position="96"/>
        <end position="124"/>
    </location>
</feature>
<dbReference type="Pfam" id="PF19258">
    <property type="entry name" value="KxYKxGKxW_sig"/>
    <property type="match status" value="1"/>
</dbReference>
<dbReference type="CDD" id="cd01951">
    <property type="entry name" value="lectin_L-type"/>
    <property type="match status" value="1"/>
</dbReference>
<keyword evidence="6" id="KW-1185">Reference proteome</keyword>
<name>A0A848EYT3_STACP</name>
<dbReference type="GO" id="GO:0005509">
    <property type="term" value="F:calcium ion binding"/>
    <property type="evidence" value="ECO:0007669"/>
    <property type="project" value="InterPro"/>
</dbReference>
<dbReference type="InterPro" id="IPR013320">
    <property type="entry name" value="ConA-like_dom_sf"/>
</dbReference>
<evidence type="ECO:0000313" key="4">
    <source>
        <dbReference type="EMBL" id="NMK53694.1"/>
    </source>
</evidence>
<dbReference type="Gene3D" id="3.10.20.320">
    <property type="entry name" value="Putative peptidoglycan bound protein (lpxtg motif)"/>
    <property type="match status" value="1"/>
</dbReference>
<keyword evidence="2" id="KW-0843">Virulence</keyword>
<dbReference type="Proteomes" id="UP000538955">
    <property type="component" value="Unassembled WGS sequence"/>
</dbReference>
<dbReference type="InterPro" id="IPR013783">
    <property type="entry name" value="Ig-like_fold"/>
</dbReference>
<comment type="caution">
    <text evidence="5">The sequence shown here is derived from an EMBL/GenBank/DDBJ whole genome shotgun (WGS) entry which is preliminary data.</text>
</comment>
<dbReference type="Gene3D" id="2.60.40.10">
    <property type="entry name" value="Immunoglobulins"/>
    <property type="match status" value="2"/>
</dbReference>
<reference evidence="6 7" key="1">
    <citation type="submission" date="2020-04" db="EMBL/GenBank/DDBJ databases">
        <title>The Epidemiology and Molecular Characteristics of Linezolid-Resistant Staphylococcus capitis in Huashan Hospital, Shanghai.</title>
        <authorList>
            <person name="Ding L."/>
            <person name="Li P."/>
            <person name="Yang Y."/>
            <person name="Lin D."/>
            <person name="Xu X."/>
        </authorList>
    </citation>
    <scope>NUCLEOTIDE SEQUENCE [LARGE SCALE GENOMIC DNA]</scope>
    <source>
        <strain evidence="5 7">12-86</strain>
        <strain evidence="4 6">17-84</strain>
    </source>
</reference>
<organism evidence="5 7">
    <name type="scientific">Staphylococcus capitis</name>
    <dbReference type="NCBI Taxonomy" id="29388"/>
    <lineage>
        <taxon>Bacteria</taxon>
        <taxon>Bacillati</taxon>
        <taxon>Bacillota</taxon>
        <taxon>Bacilli</taxon>
        <taxon>Bacillales</taxon>
        <taxon>Staphylococcaceae</taxon>
        <taxon>Staphylococcus</taxon>
    </lineage>
</organism>
<feature type="compositionally biased region" description="Polar residues" evidence="3">
    <location>
        <begin position="248"/>
        <end position="294"/>
    </location>
</feature>
<feature type="region of interest" description="Disordered" evidence="3">
    <location>
        <begin position="823"/>
        <end position="1046"/>
    </location>
</feature>
<feature type="region of interest" description="Disordered" evidence="3">
    <location>
        <begin position="93"/>
        <end position="294"/>
    </location>
</feature>
<dbReference type="NCBIfam" id="TIGR03715">
    <property type="entry name" value="KxYKxGKxW"/>
    <property type="match status" value="1"/>
</dbReference>
<dbReference type="EMBL" id="JABBLX010000003">
    <property type="protein sequence ID" value="NMK96957.1"/>
    <property type="molecule type" value="Genomic_DNA"/>
</dbReference>
<dbReference type="InterPro" id="IPR022263">
    <property type="entry name" value="KxYKxGKxW"/>
</dbReference>